<sequence>MFKDILTSEEHNLVKELKMKVIDVDNKNERESIHGEINAIFEQAKTRFLSSINN</sequence>
<name>A0ABY9VE71_9BACI</name>
<dbReference type="EMBL" id="CP134494">
    <property type="protein sequence ID" value="WNF22219.1"/>
    <property type="molecule type" value="Genomic_DNA"/>
</dbReference>
<dbReference type="RefSeq" id="WP_023626813.1">
    <property type="nucleotide sequence ID" value="NZ_CP109811.1"/>
</dbReference>
<evidence type="ECO:0000313" key="1">
    <source>
        <dbReference type="EMBL" id="WNF22219.1"/>
    </source>
</evidence>
<keyword evidence="2" id="KW-1185">Reference proteome</keyword>
<proteinExistence type="predicted"/>
<gene>
    <name evidence="1" type="ORF">RH061_18960</name>
</gene>
<accession>A0ABY9VE71</accession>
<dbReference type="Proteomes" id="UP001303324">
    <property type="component" value="Chromosome"/>
</dbReference>
<evidence type="ECO:0000313" key="2">
    <source>
        <dbReference type="Proteomes" id="UP001303324"/>
    </source>
</evidence>
<reference evidence="1 2" key="1">
    <citation type="submission" date="2023-09" db="EMBL/GenBank/DDBJ databases">
        <title>Microbial mechanism of fulvic acid promoting antimony reduction mineralization in rice fields.</title>
        <authorList>
            <person name="Chen G."/>
            <person name="Lan J."/>
        </authorList>
    </citation>
    <scope>NUCLEOTIDE SEQUENCE [LARGE SCALE GENOMIC DNA]</scope>
    <source>
        <strain evidence="1 2">PS1</strain>
    </source>
</reference>
<organism evidence="1 2">
    <name type="scientific">Mesobacillus jeotgali</name>
    <dbReference type="NCBI Taxonomy" id="129985"/>
    <lineage>
        <taxon>Bacteria</taxon>
        <taxon>Bacillati</taxon>
        <taxon>Bacillota</taxon>
        <taxon>Bacilli</taxon>
        <taxon>Bacillales</taxon>
        <taxon>Bacillaceae</taxon>
        <taxon>Mesobacillus</taxon>
    </lineage>
</organism>
<protein>
    <submittedName>
        <fullName evidence="1">Uncharacterized protein</fullName>
    </submittedName>
</protein>